<keyword evidence="3" id="KW-1185">Reference proteome</keyword>
<dbReference type="STRING" id="53326.A0A016U7U8"/>
<organism evidence="2 3">
    <name type="scientific">Ancylostoma ceylanicum</name>
    <dbReference type="NCBI Taxonomy" id="53326"/>
    <lineage>
        <taxon>Eukaryota</taxon>
        <taxon>Metazoa</taxon>
        <taxon>Ecdysozoa</taxon>
        <taxon>Nematoda</taxon>
        <taxon>Chromadorea</taxon>
        <taxon>Rhabditida</taxon>
        <taxon>Rhabditina</taxon>
        <taxon>Rhabditomorpha</taxon>
        <taxon>Strongyloidea</taxon>
        <taxon>Ancylostomatidae</taxon>
        <taxon>Ancylostomatinae</taxon>
        <taxon>Ancylostoma</taxon>
    </lineage>
</organism>
<feature type="domain" description="GMEB1/2/Spe-44-like" evidence="1">
    <location>
        <begin position="166"/>
        <end position="233"/>
    </location>
</feature>
<evidence type="ECO:0000259" key="1">
    <source>
        <dbReference type="Pfam" id="PF25892"/>
    </source>
</evidence>
<dbReference type="Pfam" id="PF25892">
    <property type="entry name" value="Spe-44"/>
    <property type="match status" value="1"/>
</dbReference>
<evidence type="ECO:0000313" key="3">
    <source>
        <dbReference type="Proteomes" id="UP000024635"/>
    </source>
</evidence>
<protein>
    <recommendedName>
        <fullName evidence="1">GMEB1/2/Spe-44-like domain-containing protein</fullName>
    </recommendedName>
</protein>
<proteinExistence type="predicted"/>
<dbReference type="AlphaFoldDB" id="A0A016U7U8"/>
<gene>
    <name evidence="2" type="primary">Acey_s0053.g2374</name>
    <name evidence="2" type="ORF">Y032_0053g2374</name>
</gene>
<dbReference type="EMBL" id="JARK01001389">
    <property type="protein sequence ID" value="EYC10927.1"/>
    <property type="molecule type" value="Genomic_DNA"/>
</dbReference>
<accession>A0A016U7U8</accession>
<name>A0A016U7U8_9BILA</name>
<evidence type="ECO:0000313" key="2">
    <source>
        <dbReference type="EMBL" id="EYC10927.1"/>
    </source>
</evidence>
<reference evidence="3" key="1">
    <citation type="journal article" date="2015" name="Nat. Genet.">
        <title>The genome and transcriptome of the zoonotic hookworm Ancylostoma ceylanicum identify infection-specific gene families.</title>
        <authorList>
            <person name="Schwarz E.M."/>
            <person name="Hu Y."/>
            <person name="Antoshechkin I."/>
            <person name="Miller M.M."/>
            <person name="Sternberg P.W."/>
            <person name="Aroian R.V."/>
        </authorList>
    </citation>
    <scope>NUCLEOTIDE SEQUENCE</scope>
    <source>
        <strain evidence="3">HY135</strain>
    </source>
</reference>
<dbReference type="Proteomes" id="UP000024635">
    <property type="component" value="Unassembled WGS sequence"/>
</dbReference>
<comment type="caution">
    <text evidence="2">The sequence shown here is derived from an EMBL/GenBank/DDBJ whole genome shotgun (WGS) entry which is preliminary data.</text>
</comment>
<sequence>MSADKSWDRGAVFLRVSALYATLNPSSRQRETRGAAPTLVCGHSELTIAKPTVHHFFRNSLQAEKAAAQISQLFNSRILNSNNCRIDAGSISHLIQLSKALNNINENNTNNNYIRFNNDDNSPSFPLTIFNGNPQPYTEELVDVDDSFVTAQNTNVPTTEQILLLMLTEPVSFWNEMHKFGLLDELVDQLTQCLSDIKRAAKTGGLTWAAPVLTRVVSVLNMSDRIATCIHSKPSGKLPTKLTAMPRVSTDYSSVEVDSTQKRLMDEGLQPSQPHCSPNVKRPRFQNPVSGILCSEGMDPDVMRALAQAQVHITQDAQGVFVPGISSASTAGTLLTSKFA</sequence>
<dbReference type="OrthoDB" id="5792412at2759"/>
<dbReference type="InterPro" id="IPR059099">
    <property type="entry name" value="GMEB1/2/Spe-44_dom"/>
</dbReference>